<gene>
    <name evidence="1" type="ORF">CLORY_08320</name>
</gene>
<keyword evidence="2" id="KW-1185">Reference proteome</keyword>
<reference evidence="1 2" key="1">
    <citation type="submission" date="2017-03" db="EMBL/GenBank/DDBJ databases">
        <title>Genome sequence of Clostridium oryzae DSM 28571.</title>
        <authorList>
            <person name="Poehlein A."/>
            <person name="Daniel R."/>
        </authorList>
    </citation>
    <scope>NUCLEOTIDE SEQUENCE [LARGE SCALE GENOMIC DNA]</scope>
    <source>
        <strain evidence="1 2">DSM 28571</strain>
    </source>
</reference>
<proteinExistence type="predicted"/>
<dbReference type="STRING" id="1450648.CLORY_08320"/>
<evidence type="ECO:0008006" key="3">
    <source>
        <dbReference type="Google" id="ProtNLM"/>
    </source>
</evidence>
<dbReference type="ESTHER" id="9clot-a0a1v4ivv4">
    <property type="family name" value="UCP033634"/>
</dbReference>
<comment type="caution">
    <text evidence="1">The sequence shown here is derived from an EMBL/GenBank/DDBJ whole genome shotgun (WGS) entry which is preliminary data.</text>
</comment>
<accession>A0A1V4IVV4</accession>
<dbReference type="AlphaFoldDB" id="A0A1V4IVV4"/>
<evidence type="ECO:0000313" key="1">
    <source>
        <dbReference type="EMBL" id="OPJ63960.1"/>
    </source>
</evidence>
<dbReference type="Proteomes" id="UP000190080">
    <property type="component" value="Unassembled WGS sequence"/>
</dbReference>
<dbReference type="EMBL" id="MZGV01000006">
    <property type="protein sequence ID" value="OPJ63960.1"/>
    <property type="molecule type" value="Genomic_DNA"/>
</dbReference>
<dbReference type="InterPro" id="IPR029058">
    <property type="entry name" value="AB_hydrolase_fold"/>
</dbReference>
<name>A0A1V4IVV4_9CLOT</name>
<dbReference type="OrthoDB" id="1908495at2"/>
<protein>
    <recommendedName>
        <fullName evidence="3">Alpha/beta hydrolase family protein</fullName>
    </recommendedName>
</protein>
<sequence>MINKSFISVRSSFGHDIPNVLYAQSSGSDSVVVLFPGTNYPCDKPLLYYARKIALSLGYDVLCLEYGYYKTNSGFNPKLAGDTIKESAEAVGLCLSRSYKNVYFISKSFGTLVAGDISKTIGYDKIKNLFLTPLLGTVSHISSSKCTVVVGTEDKFFFKEHINLISTFPSIDLNIIENANHSLESENSVITSLEILKNVTSLYVKFLSK</sequence>
<dbReference type="RefSeq" id="WP_079422269.1">
    <property type="nucleotide sequence ID" value="NZ_MZGV01000006.1"/>
</dbReference>
<dbReference type="SUPFAM" id="SSF53474">
    <property type="entry name" value="alpha/beta-Hydrolases"/>
    <property type="match status" value="1"/>
</dbReference>
<dbReference type="PIRSF" id="PIRSF033634">
    <property type="entry name" value="UCP033634"/>
    <property type="match status" value="1"/>
</dbReference>
<dbReference type="InterPro" id="IPR017018">
    <property type="entry name" value="UCP033634"/>
</dbReference>
<evidence type="ECO:0000313" key="2">
    <source>
        <dbReference type="Proteomes" id="UP000190080"/>
    </source>
</evidence>
<organism evidence="1 2">
    <name type="scientific">Clostridium oryzae</name>
    <dbReference type="NCBI Taxonomy" id="1450648"/>
    <lineage>
        <taxon>Bacteria</taxon>
        <taxon>Bacillati</taxon>
        <taxon>Bacillota</taxon>
        <taxon>Clostridia</taxon>
        <taxon>Eubacteriales</taxon>
        <taxon>Clostridiaceae</taxon>
        <taxon>Clostridium</taxon>
    </lineage>
</organism>